<organism evidence="2 3">
    <name type="scientific">Glonium stellatum</name>
    <dbReference type="NCBI Taxonomy" id="574774"/>
    <lineage>
        <taxon>Eukaryota</taxon>
        <taxon>Fungi</taxon>
        <taxon>Dikarya</taxon>
        <taxon>Ascomycota</taxon>
        <taxon>Pezizomycotina</taxon>
        <taxon>Dothideomycetes</taxon>
        <taxon>Pleosporomycetidae</taxon>
        <taxon>Gloniales</taxon>
        <taxon>Gloniaceae</taxon>
        <taxon>Glonium</taxon>
    </lineage>
</organism>
<dbReference type="Proteomes" id="UP000250140">
    <property type="component" value="Unassembled WGS sequence"/>
</dbReference>
<name>A0A8E2JLK7_9PEZI</name>
<accession>A0A8E2JLK7</accession>
<dbReference type="EMBL" id="KV751105">
    <property type="protein sequence ID" value="OCL01592.1"/>
    <property type="molecule type" value="Genomic_DNA"/>
</dbReference>
<evidence type="ECO:0000256" key="1">
    <source>
        <dbReference type="SAM" id="MobiDB-lite"/>
    </source>
</evidence>
<dbReference type="AlphaFoldDB" id="A0A8E2JLK7"/>
<proteinExistence type="predicted"/>
<evidence type="ECO:0000313" key="2">
    <source>
        <dbReference type="EMBL" id="OCL01592.1"/>
    </source>
</evidence>
<evidence type="ECO:0000313" key="3">
    <source>
        <dbReference type="Proteomes" id="UP000250140"/>
    </source>
</evidence>
<reference evidence="2 3" key="1">
    <citation type="journal article" date="2016" name="Nat. Commun.">
        <title>Ectomycorrhizal ecology is imprinted in the genome of the dominant symbiotic fungus Cenococcum geophilum.</title>
        <authorList>
            <consortium name="DOE Joint Genome Institute"/>
            <person name="Peter M."/>
            <person name="Kohler A."/>
            <person name="Ohm R.A."/>
            <person name="Kuo A."/>
            <person name="Krutzmann J."/>
            <person name="Morin E."/>
            <person name="Arend M."/>
            <person name="Barry K.W."/>
            <person name="Binder M."/>
            <person name="Choi C."/>
            <person name="Clum A."/>
            <person name="Copeland A."/>
            <person name="Grisel N."/>
            <person name="Haridas S."/>
            <person name="Kipfer T."/>
            <person name="LaButti K."/>
            <person name="Lindquist E."/>
            <person name="Lipzen A."/>
            <person name="Maire R."/>
            <person name="Meier B."/>
            <person name="Mihaltcheva S."/>
            <person name="Molinier V."/>
            <person name="Murat C."/>
            <person name="Poggeler S."/>
            <person name="Quandt C.A."/>
            <person name="Sperisen C."/>
            <person name="Tritt A."/>
            <person name="Tisserant E."/>
            <person name="Crous P.W."/>
            <person name="Henrissat B."/>
            <person name="Nehls U."/>
            <person name="Egli S."/>
            <person name="Spatafora J.W."/>
            <person name="Grigoriev I.V."/>
            <person name="Martin F.M."/>
        </authorList>
    </citation>
    <scope>NUCLEOTIDE SEQUENCE [LARGE SCALE GENOMIC DNA]</scope>
    <source>
        <strain evidence="2 3">CBS 207.34</strain>
    </source>
</reference>
<feature type="region of interest" description="Disordered" evidence="1">
    <location>
        <begin position="75"/>
        <end position="108"/>
    </location>
</feature>
<feature type="region of interest" description="Disordered" evidence="1">
    <location>
        <begin position="446"/>
        <end position="466"/>
    </location>
</feature>
<dbReference type="OrthoDB" id="5428259at2759"/>
<gene>
    <name evidence="2" type="ORF">AOQ84DRAFT_218117</name>
</gene>
<sequence>MATTGIPLHCNICPKKPNFSDVSHLLTHIASKGHLSHYYKVKVRSGTEDASRRLIETYDRWYTEWNVEDLMSERMTQKEKRRTRTRASARTNSASIPSVPPTQPRLSRPRSLLNVLDPRLSDHSIKSEVYHTPTPPPGLDQASRHRSFAPRMQLWSTSRSASYSNTSADFENSSDISDPSERRGYHYNRYLGPVADNDDTTTITTEESTISECTKLKGVYWPGMDIFDSATPEMRRKRNQKKDVSVVEQLELNSQEVEPTELIFTPLGSFKKQRRISGSVYDDSSPVKIETTPKKSYLSRPALVEMDTNCVRRTRQHTRQSTFPHVSRNAFSEEHTQVEFSYDDFGQKKKRGFEVFQDQEVSFAHPAGFNYLTSEFHYPQPAHSPTFPFKPYVDTYHYDNKENLEPMFQQSTYYNNGLPYHPYHQGPGPEQQSLFYNPLYFGSYHPNEEEIDDQRTLTAPPSPSPR</sequence>
<keyword evidence="3" id="KW-1185">Reference proteome</keyword>
<protein>
    <submittedName>
        <fullName evidence="2">Uncharacterized protein</fullName>
    </submittedName>
</protein>